<dbReference type="InterPro" id="IPR006145">
    <property type="entry name" value="PsdUridine_synth_RsuA/RluA"/>
</dbReference>
<dbReference type="Proteomes" id="UP001144612">
    <property type="component" value="Unassembled WGS sequence"/>
</dbReference>
<keyword evidence="8" id="KW-1185">Reference proteome</keyword>
<dbReference type="CDD" id="cd00165">
    <property type="entry name" value="S4"/>
    <property type="match status" value="1"/>
</dbReference>
<dbReference type="NCBIfam" id="TIGR00005">
    <property type="entry name" value="rluA_subfam"/>
    <property type="match status" value="1"/>
</dbReference>
<dbReference type="CDD" id="cd02869">
    <property type="entry name" value="PseudoU_synth_RluA_like"/>
    <property type="match status" value="1"/>
</dbReference>
<dbReference type="SMART" id="SM00363">
    <property type="entry name" value="S4"/>
    <property type="match status" value="1"/>
</dbReference>
<dbReference type="InterPro" id="IPR036986">
    <property type="entry name" value="S4_RNA-bd_sf"/>
</dbReference>
<evidence type="ECO:0000256" key="5">
    <source>
        <dbReference type="RuleBase" id="RU362028"/>
    </source>
</evidence>
<keyword evidence="3 5" id="KW-0413">Isomerase</keyword>
<name>A0ABT4DBN8_9CLOT</name>
<reference evidence="7" key="1">
    <citation type="submission" date="2022-12" db="EMBL/GenBank/DDBJ databases">
        <title>Clostridium sp. nov., isolated from industrial wastewater.</title>
        <authorList>
            <person name="Jiayan W."/>
        </authorList>
    </citation>
    <scope>NUCLEOTIDE SEQUENCE</scope>
    <source>
        <strain evidence="7">ZC22-4</strain>
    </source>
</reference>
<evidence type="ECO:0000256" key="3">
    <source>
        <dbReference type="ARBA" id="ARBA00023235"/>
    </source>
</evidence>
<dbReference type="PANTHER" id="PTHR21600">
    <property type="entry name" value="MITOCHONDRIAL RNA PSEUDOURIDINE SYNTHASE"/>
    <property type="match status" value="1"/>
</dbReference>
<evidence type="ECO:0000313" key="8">
    <source>
        <dbReference type="Proteomes" id="UP001144612"/>
    </source>
</evidence>
<dbReference type="InterPro" id="IPR006225">
    <property type="entry name" value="PsdUridine_synth_RluC/D"/>
</dbReference>
<dbReference type="Gene3D" id="3.10.290.10">
    <property type="entry name" value="RNA-binding S4 domain"/>
    <property type="match status" value="1"/>
</dbReference>
<comment type="similarity">
    <text evidence="2 5">Belongs to the pseudouridine synthase RluA family.</text>
</comment>
<accession>A0ABT4DBN8</accession>
<protein>
    <recommendedName>
        <fullName evidence="5">Pseudouridine synthase</fullName>
        <ecNumber evidence="5">5.4.99.-</ecNumber>
    </recommendedName>
</protein>
<evidence type="ECO:0000313" key="7">
    <source>
        <dbReference type="EMBL" id="MCY6959724.1"/>
    </source>
</evidence>
<keyword evidence="4" id="KW-0694">RNA-binding</keyword>
<evidence type="ECO:0000256" key="2">
    <source>
        <dbReference type="ARBA" id="ARBA00010876"/>
    </source>
</evidence>
<comment type="catalytic activity">
    <reaction evidence="1 5">
        <text>a uridine in RNA = a pseudouridine in RNA</text>
        <dbReference type="Rhea" id="RHEA:48348"/>
        <dbReference type="Rhea" id="RHEA-COMP:12068"/>
        <dbReference type="Rhea" id="RHEA-COMP:12069"/>
        <dbReference type="ChEBI" id="CHEBI:65314"/>
        <dbReference type="ChEBI" id="CHEBI:65315"/>
    </reaction>
</comment>
<dbReference type="Pfam" id="PF00849">
    <property type="entry name" value="PseudoU_synth_2"/>
    <property type="match status" value="1"/>
</dbReference>
<evidence type="ECO:0000259" key="6">
    <source>
        <dbReference type="SMART" id="SM00363"/>
    </source>
</evidence>
<dbReference type="EC" id="5.4.99.-" evidence="5"/>
<dbReference type="EMBL" id="JAPQFJ010000015">
    <property type="protein sequence ID" value="MCY6959724.1"/>
    <property type="molecule type" value="Genomic_DNA"/>
</dbReference>
<gene>
    <name evidence="7" type="ORF">OW729_13980</name>
</gene>
<evidence type="ECO:0000256" key="1">
    <source>
        <dbReference type="ARBA" id="ARBA00000073"/>
    </source>
</evidence>
<comment type="caution">
    <text evidence="7">The sequence shown here is derived from an EMBL/GenBank/DDBJ whole genome shotgun (WGS) entry which is preliminary data.</text>
</comment>
<dbReference type="InterPro" id="IPR020103">
    <property type="entry name" value="PsdUridine_synth_cat_dom_sf"/>
</dbReference>
<evidence type="ECO:0000256" key="4">
    <source>
        <dbReference type="PROSITE-ProRule" id="PRU00182"/>
    </source>
</evidence>
<dbReference type="SUPFAM" id="SSF55120">
    <property type="entry name" value="Pseudouridine synthase"/>
    <property type="match status" value="1"/>
</dbReference>
<dbReference type="Gene3D" id="3.30.2350.10">
    <property type="entry name" value="Pseudouridine synthase"/>
    <property type="match status" value="1"/>
</dbReference>
<proteinExistence type="inferred from homology"/>
<comment type="function">
    <text evidence="5">Responsible for synthesis of pseudouridine from uracil.</text>
</comment>
<organism evidence="7 8">
    <name type="scientific">Clostridium brassicae</name>
    <dbReference type="NCBI Taxonomy" id="2999072"/>
    <lineage>
        <taxon>Bacteria</taxon>
        <taxon>Bacillati</taxon>
        <taxon>Bacillota</taxon>
        <taxon>Clostridia</taxon>
        <taxon>Eubacteriales</taxon>
        <taxon>Clostridiaceae</taxon>
        <taxon>Clostridium</taxon>
    </lineage>
</organism>
<dbReference type="InterPro" id="IPR050188">
    <property type="entry name" value="RluA_PseudoU_synthase"/>
</dbReference>
<dbReference type="PANTHER" id="PTHR21600:SF44">
    <property type="entry name" value="RIBOSOMAL LARGE SUBUNIT PSEUDOURIDINE SYNTHASE D"/>
    <property type="match status" value="1"/>
</dbReference>
<sequence>MVQNEYDGLKLNQYLRSVVKFSSRFTQKVVRSGGVKVNNVNATLFTKLSAGDNIEVYIDKSEEQDIIPEKMELDIVYEDKDIIVVNKPAGIVVHPTKRYPQGTLANGLLYHFKQNGDNCIVRLVSRLDMDTSGLILVAKNAFSHMSLARDMNKEQFVKAYLAIVHGNLPQEKGVIDKPIYKPDDGSIKRIIDGRGQKSITHFNVVERFNNSDLVRLVLETGRTHQIRVHLSSMGTSIYGDSLYGKEEDEYINRQALHAYSLQILHPRSGELLKFQCELPDDMKELLRKLK</sequence>
<dbReference type="InterPro" id="IPR002942">
    <property type="entry name" value="S4_RNA-bd"/>
</dbReference>
<dbReference type="PROSITE" id="PS50889">
    <property type="entry name" value="S4"/>
    <property type="match status" value="1"/>
</dbReference>
<feature type="domain" description="RNA-binding S4" evidence="6">
    <location>
        <begin position="9"/>
        <end position="72"/>
    </location>
</feature>